<dbReference type="RefSeq" id="WP_201698635.1">
    <property type="nucleotide sequence ID" value="NZ_CAJHCQ010000014.1"/>
</dbReference>
<gene>
    <name evidence="1" type="ORF">LMG27952_05091</name>
</gene>
<proteinExistence type="predicted"/>
<dbReference type="EMBL" id="CAJHCQ010000014">
    <property type="protein sequence ID" value="CAD6550916.1"/>
    <property type="molecule type" value="Genomic_DNA"/>
</dbReference>
<organism evidence="1 2">
    <name type="scientific">Paraburkholderia hiiakae</name>
    <dbReference type="NCBI Taxonomy" id="1081782"/>
    <lineage>
        <taxon>Bacteria</taxon>
        <taxon>Pseudomonadati</taxon>
        <taxon>Pseudomonadota</taxon>
        <taxon>Betaproteobacteria</taxon>
        <taxon>Burkholderiales</taxon>
        <taxon>Burkholderiaceae</taxon>
        <taxon>Paraburkholderia</taxon>
    </lineage>
</organism>
<accession>A0ABM8NZQ6</accession>
<protein>
    <recommendedName>
        <fullName evidence="3">Lipoprotein</fullName>
    </recommendedName>
</protein>
<name>A0ABM8NZQ6_9BURK</name>
<dbReference type="PROSITE" id="PS51257">
    <property type="entry name" value="PROKAR_LIPOPROTEIN"/>
    <property type="match status" value="1"/>
</dbReference>
<keyword evidence="2" id="KW-1185">Reference proteome</keyword>
<evidence type="ECO:0000313" key="2">
    <source>
        <dbReference type="Proteomes" id="UP000656319"/>
    </source>
</evidence>
<dbReference type="Proteomes" id="UP000656319">
    <property type="component" value="Unassembled WGS sequence"/>
</dbReference>
<sequence>MRIGLRVVAGLSVCLTLGACGNGVDKTLSRKSDWDYHRSLDEAFKDMTPQQQQAFNWAVSNINLEQLLSKYPTLTPRNVIQQEADETITAIKQDMEDRTAQYQKDAPGLKQATDQSNAIAAELQKITASNGAIVKDPYSSFEKNLRFKIYNGSRYGISLVEWDVTVFLNGETTSDRVCHVRAFLMNGLPAGGTAEYSDDVSRDCYMPLATPEVQHATSISFQFAPDISSIKDFGDKQIYVTPPTGERDFQAALTQDKDVLAAAESAKASLQ</sequence>
<evidence type="ECO:0008006" key="3">
    <source>
        <dbReference type="Google" id="ProtNLM"/>
    </source>
</evidence>
<evidence type="ECO:0000313" key="1">
    <source>
        <dbReference type="EMBL" id="CAD6550916.1"/>
    </source>
</evidence>
<comment type="caution">
    <text evidence="1">The sequence shown here is derived from an EMBL/GenBank/DDBJ whole genome shotgun (WGS) entry which is preliminary data.</text>
</comment>
<reference evidence="1 2" key="1">
    <citation type="submission" date="2020-10" db="EMBL/GenBank/DDBJ databases">
        <authorList>
            <person name="Peeters C."/>
        </authorList>
    </citation>
    <scope>NUCLEOTIDE SEQUENCE [LARGE SCALE GENOMIC DNA]</scope>
    <source>
        <strain evidence="1 2">LMG 27952</strain>
    </source>
</reference>